<dbReference type="RefSeq" id="WP_190440975.1">
    <property type="nucleotide sequence ID" value="NZ_JAMPKM010000016.1"/>
</dbReference>
<proteinExistence type="predicted"/>
<keyword evidence="2" id="KW-1185">Reference proteome</keyword>
<dbReference type="Proteomes" id="UP001464891">
    <property type="component" value="Unassembled WGS sequence"/>
</dbReference>
<accession>A0ABV0JD72</accession>
<sequence>MYLGFSQRVAIATLQSNKKTIAFSQPLKKAIAGTFSCLEDQSDLSSSLLSEKTIALLRLAHPVR</sequence>
<protein>
    <submittedName>
        <fullName evidence="1">Uncharacterized protein</fullName>
    </submittedName>
</protein>
<name>A0ABV0JD72_9CYAN</name>
<reference evidence="1 2" key="1">
    <citation type="submission" date="2022-04" db="EMBL/GenBank/DDBJ databases">
        <title>Positive selection, recombination, and allopatry shape intraspecific diversity of widespread and dominant cyanobacteria.</title>
        <authorList>
            <person name="Wei J."/>
            <person name="Shu W."/>
            <person name="Hu C."/>
        </authorList>
    </citation>
    <scope>NUCLEOTIDE SEQUENCE [LARGE SCALE GENOMIC DNA]</scope>
    <source>
        <strain evidence="1 2">GB2-A4</strain>
    </source>
</reference>
<evidence type="ECO:0000313" key="2">
    <source>
        <dbReference type="Proteomes" id="UP001464891"/>
    </source>
</evidence>
<comment type="caution">
    <text evidence="1">The sequence shown here is derived from an EMBL/GenBank/DDBJ whole genome shotgun (WGS) entry which is preliminary data.</text>
</comment>
<dbReference type="EMBL" id="JAMPKM010000016">
    <property type="protein sequence ID" value="MEP0819737.1"/>
    <property type="molecule type" value="Genomic_DNA"/>
</dbReference>
<evidence type="ECO:0000313" key="1">
    <source>
        <dbReference type="EMBL" id="MEP0819737.1"/>
    </source>
</evidence>
<gene>
    <name evidence="1" type="ORF">NC998_21795</name>
</gene>
<organism evidence="1 2">
    <name type="scientific">Trichocoleus desertorum GB2-A4</name>
    <dbReference type="NCBI Taxonomy" id="2933944"/>
    <lineage>
        <taxon>Bacteria</taxon>
        <taxon>Bacillati</taxon>
        <taxon>Cyanobacteriota</taxon>
        <taxon>Cyanophyceae</taxon>
        <taxon>Leptolyngbyales</taxon>
        <taxon>Trichocoleusaceae</taxon>
        <taxon>Trichocoleus</taxon>
    </lineage>
</organism>